<proteinExistence type="predicted"/>
<feature type="region of interest" description="Disordered" evidence="1">
    <location>
        <begin position="497"/>
        <end position="518"/>
    </location>
</feature>
<dbReference type="InterPro" id="IPR050578">
    <property type="entry name" value="MARVEL-CKLF_proteins"/>
</dbReference>
<evidence type="ECO:0008006" key="5">
    <source>
        <dbReference type="Google" id="ProtNLM"/>
    </source>
</evidence>
<feature type="transmembrane region" description="Helical" evidence="2">
    <location>
        <begin position="195"/>
        <end position="215"/>
    </location>
</feature>
<dbReference type="EMBL" id="JADYXP020000017">
    <property type="protein sequence ID" value="KAL0107272.1"/>
    <property type="molecule type" value="Genomic_DNA"/>
</dbReference>
<evidence type="ECO:0000256" key="2">
    <source>
        <dbReference type="SAM" id="Phobius"/>
    </source>
</evidence>
<keyword evidence="2" id="KW-0812">Transmembrane</keyword>
<feature type="compositionally biased region" description="Polar residues" evidence="1">
    <location>
        <begin position="55"/>
        <end position="65"/>
    </location>
</feature>
<accession>A0AAW2EZF4</accession>
<feature type="compositionally biased region" description="Polar residues" evidence="1">
    <location>
        <begin position="261"/>
        <end position="288"/>
    </location>
</feature>
<dbReference type="PANTHER" id="PTHR22776">
    <property type="entry name" value="MARVEL-CONTAINING POTENTIAL LIPID RAFT-ASSOCIATED PROTEIN"/>
    <property type="match status" value="1"/>
</dbReference>
<keyword evidence="2" id="KW-0472">Membrane</keyword>
<feature type="transmembrane region" description="Helical" evidence="2">
    <location>
        <begin position="127"/>
        <end position="155"/>
    </location>
</feature>
<keyword evidence="4" id="KW-1185">Reference proteome</keyword>
<gene>
    <name evidence="3" type="ORF">PUN28_015659</name>
</gene>
<comment type="caution">
    <text evidence="3">The sequence shown here is derived from an EMBL/GenBank/DDBJ whole genome shotgun (WGS) entry which is preliminary data.</text>
</comment>
<evidence type="ECO:0000256" key="1">
    <source>
        <dbReference type="SAM" id="MobiDB-lite"/>
    </source>
</evidence>
<feature type="compositionally biased region" description="Polar residues" evidence="1">
    <location>
        <begin position="429"/>
        <end position="445"/>
    </location>
</feature>
<dbReference type="Proteomes" id="UP001430953">
    <property type="component" value="Unassembled WGS sequence"/>
</dbReference>
<organism evidence="3 4">
    <name type="scientific">Cardiocondyla obscurior</name>
    <dbReference type="NCBI Taxonomy" id="286306"/>
    <lineage>
        <taxon>Eukaryota</taxon>
        <taxon>Metazoa</taxon>
        <taxon>Ecdysozoa</taxon>
        <taxon>Arthropoda</taxon>
        <taxon>Hexapoda</taxon>
        <taxon>Insecta</taxon>
        <taxon>Pterygota</taxon>
        <taxon>Neoptera</taxon>
        <taxon>Endopterygota</taxon>
        <taxon>Hymenoptera</taxon>
        <taxon>Apocrita</taxon>
        <taxon>Aculeata</taxon>
        <taxon>Formicoidea</taxon>
        <taxon>Formicidae</taxon>
        <taxon>Myrmicinae</taxon>
        <taxon>Cardiocondyla</taxon>
    </lineage>
</organism>
<name>A0AAW2EZF4_9HYME</name>
<dbReference type="PANTHER" id="PTHR22776:SF102">
    <property type="entry name" value="RH30783P"/>
    <property type="match status" value="1"/>
</dbReference>
<dbReference type="GO" id="GO:0016020">
    <property type="term" value="C:membrane"/>
    <property type="evidence" value="ECO:0007669"/>
    <property type="project" value="TreeGrafter"/>
</dbReference>
<reference evidence="3 4" key="1">
    <citation type="submission" date="2023-03" db="EMBL/GenBank/DDBJ databases">
        <title>High recombination rates correlate with genetic variation in Cardiocondyla obscurior ants.</title>
        <authorList>
            <person name="Errbii M."/>
        </authorList>
    </citation>
    <scope>NUCLEOTIDE SEQUENCE [LARGE SCALE GENOMIC DNA]</scope>
    <source>
        <strain evidence="3">Alpha-2009</strain>
        <tissue evidence="3">Whole body</tissue>
    </source>
</reference>
<feature type="region of interest" description="Disordered" evidence="1">
    <location>
        <begin position="53"/>
        <end position="73"/>
    </location>
</feature>
<protein>
    <recommendedName>
        <fullName evidence="5">MARVEL domain-containing protein</fullName>
    </recommendedName>
</protein>
<dbReference type="AlphaFoldDB" id="A0AAW2EZF4"/>
<feature type="transmembrane region" description="Helical" evidence="2">
    <location>
        <begin position="161"/>
        <end position="188"/>
    </location>
</feature>
<feature type="compositionally biased region" description="Basic and acidic residues" evidence="1">
    <location>
        <begin position="351"/>
        <end position="365"/>
    </location>
</feature>
<feature type="region of interest" description="Disordered" evidence="1">
    <location>
        <begin position="261"/>
        <end position="445"/>
    </location>
</feature>
<feature type="transmembrane region" description="Helical" evidence="2">
    <location>
        <begin position="235"/>
        <end position="255"/>
    </location>
</feature>
<keyword evidence="2" id="KW-1133">Transmembrane helix</keyword>
<sequence>MSESRHYPIRSVSDLYAAEEIEVLLLEEIRDLEPPPAIYSKPEDIQDFEIGSRTGGQISSQSSELDSPGVHSTVHSWDSHANYHGHYGNSDHRPGSSNTMPWSRASHVVIYCDIQGHLKTPTGVVRLLLLISSAACLATLCSSGTAKVSIFMLPLADRLRFMIFVAVFCFLVTAALLFLDISHVIYILPLNWAKLNAIVFTGIGLSYAASSALLACTIWEYHSGGFVPKRTRSQLTAAAVVGLFCALLAFLLSWIHCRSGSTCKGQDSRSQTPTQLYKPVDNSSSSGVTLKERSPKRPGSWSVKNQQSKKRNVDSDTNTSNGGHRGSNHKQGANRKDHWASAKQHMLGTHTNDEDTQREDSDMERRRRRRRKDGDSSSTGDGNAPGSSKVDASRVTTDEAKTRRVPRKLPLQSAVEQSQSWSDAERRNSGTQIKSKTKRTPVNNDAQNCCEMNEARAINRVTRNGLRNWEAECTSNNGVEETTDTNVVRNAMWPGQWRPPPDDVQPCSSKTIDPYSFA</sequence>
<evidence type="ECO:0000313" key="3">
    <source>
        <dbReference type="EMBL" id="KAL0107272.1"/>
    </source>
</evidence>
<evidence type="ECO:0000313" key="4">
    <source>
        <dbReference type="Proteomes" id="UP001430953"/>
    </source>
</evidence>